<feature type="signal peptide" evidence="1">
    <location>
        <begin position="1"/>
        <end position="15"/>
    </location>
</feature>
<dbReference type="AlphaFoldDB" id="A0ABD2N500"/>
<keyword evidence="3" id="KW-1185">Reference proteome</keyword>
<proteinExistence type="predicted"/>
<dbReference type="Proteomes" id="UP001516400">
    <property type="component" value="Unassembled WGS sequence"/>
</dbReference>
<evidence type="ECO:0000313" key="2">
    <source>
        <dbReference type="EMBL" id="KAL3273808.1"/>
    </source>
</evidence>
<evidence type="ECO:0000256" key="1">
    <source>
        <dbReference type="SAM" id="SignalP"/>
    </source>
</evidence>
<accession>A0ABD2N500</accession>
<evidence type="ECO:0000313" key="3">
    <source>
        <dbReference type="Proteomes" id="UP001516400"/>
    </source>
</evidence>
<comment type="caution">
    <text evidence="2">The sequence shown here is derived from an EMBL/GenBank/DDBJ whole genome shotgun (WGS) entry which is preliminary data.</text>
</comment>
<reference evidence="2 3" key="1">
    <citation type="journal article" date="2021" name="BMC Biol.">
        <title>Horizontally acquired antibacterial genes associated with adaptive radiation of ladybird beetles.</title>
        <authorList>
            <person name="Li H.S."/>
            <person name="Tang X.F."/>
            <person name="Huang Y.H."/>
            <person name="Xu Z.Y."/>
            <person name="Chen M.L."/>
            <person name="Du X.Y."/>
            <person name="Qiu B.Y."/>
            <person name="Chen P.T."/>
            <person name="Zhang W."/>
            <person name="Slipinski A."/>
            <person name="Escalona H.E."/>
            <person name="Waterhouse R.M."/>
            <person name="Zwick A."/>
            <person name="Pang H."/>
        </authorList>
    </citation>
    <scope>NUCLEOTIDE SEQUENCE [LARGE SCALE GENOMIC DNA]</scope>
    <source>
        <strain evidence="2">SYSU2018</strain>
    </source>
</reference>
<protein>
    <submittedName>
        <fullName evidence="2">Uncharacterized protein</fullName>
    </submittedName>
</protein>
<feature type="chain" id="PRO_5044749904" evidence="1">
    <location>
        <begin position="16"/>
        <end position="227"/>
    </location>
</feature>
<gene>
    <name evidence="2" type="ORF">HHI36_015236</name>
</gene>
<name>A0ABD2N500_9CUCU</name>
<keyword evidence="1" id="KW-0732">Signal</keyword>
<dbReference type="EMBL" id="JABFTP020000062">
    <property type="protein sequence ID" value="KAL3273808.1"/>
    <property type="molecule type" value="Genomic_DNA"/>
</dbReference>
<organism evidence="2 3">
    <name type="scientific">Cryptolaemus montrouzieri</name>
    <dbReference type="NCBI Taxonomy" id="559131"/>
    <lineage>
        <taxon>Eukaryota</taxon>
        <taxon>Metazoa</taxon>
        <taxon>Ecdysozoa</taxon>
        <taxon>Arthropoda</taxon>
        <taxon>Hexapoda</taxon>
        <taxon>Insecta</taxon>
        <taxon>Pterygota</taxon>
        <taxon>Neoptera</taxon>
        <taxon>Endopterygota</taxon>
        <taxon>Coleoptera</taxon>
        <taxon>Polyphaga</taxon>
        <taxon>Cucujiformia</taxon>
        <taxon>Coccinelloidea</taxon>
        <taxon>Coccinellidae</taxon>
        <taxon>Scymninae</taxon>
        <taxon>Scymnini</taxon>
        <taxon>Cryptolaemus</taxon>
    </lineage>
</organism>
<sequence length="227" mass="25343">MLVLTNLILCTTTTPHNDTSNQNNANGTHNISYNTSSKNSFTFDNKTLGIHEIIGDTKKEIENHTLITRELMQDDPELHKKPKDKQLLFGVKRRGEISIGGSITPDEKWKSDEDDVLDFNKQREIDDAADLGLSNMKELIEVKEPMWYGLGLVLDQNDPATHVANFGRPNRKALALSQFGYAALEASSQISKSIDKSYRAVGIFREGATTTESALKSSQTEIEEDIM</sequence>